<evidence type="ECO:0000313" key="5">
    <source>
        <dbReference type="EnsemblMetazoa" id="MESCA002615-PA"/>
    </source>
</evidence>
<evidence type="ECO:0000259" key="4">
    <source>
        <dbReference type="Pfam" id="PF03177"/>
    </source>
</evidence>
<dbReference type="GO" id="GO:0000972">
    <property type="term" value="P:transcription-dependent tethering of RNA polymerase II gene DNA at nuclear periphery"/>
    <property type="evidence" value="ECO:0007669"/>
    <property type="project" value="TreeGrafter"/>
</dbReference>
<keyword evidence="6" id="KW-1185">Reference proteome</keyword>
<dbReference type="InterPro" id="IPR042533">
    <property type="entry name" value="Nucleoporin_Nup155_C_1"/>
</dbReference>
<dbReference type="EnsemblMetazoa" id="MESCA002615-RA">
    <property type="protein sequence ID" value="MESCA002615-PA"/>
    <property type="gene ID" value="MESCA002615"/>
</dbReference>
<evidence type="ECO:0000256" key="3">
    <source>
        <dbReference type="ARBA" id="ARBA00023242"/>
    </source>
</evidence>
<dbReference type="GO" id="GO:0017056">
    <property type="term" value="F:structural constituent of nuclear pore"/>
    <property type="evidence" value="ECO:0007669"/>
    <property type="project" value="InterPro"/>
</dbReference>
<evidence type="ECO:0000313" key="6">
    <source>
        <dbReference type="Proteomes" id="UP000015102"/>
    </source>
</evidence>
<proteinExistence type="predicted"/>
<dbReference type="GO" id="GO:0036228">
    <property type="term" value="P:protein localization to nuclear inner membrane"/>
    <property type="evidence" value="ECO:0007669"/>
    <property type="project" value="TreeGrafter"/>
</dbReference>
<dbReference type="Pfam" id="PF03177">
    <property type="entry name" value="Nucleoporin_C"/>
    <property type="match status" value="1"/>
</dbReference>
<accession>T1GGT4</accession>
<feature type="domain" description="Nucleoporin Nup133/Nup155-like C-terminal" evidence="4">
    <location>
        <begin position="26"/>
        <end position="161"/>
    </location>
</feature>
<dbReference type="EMBL" id="CAQQ02103598">
    <property type="status" value="NOT_ANNOTATED_CDS"/>
    <property type="molecule type" value="Genomic_DNA"/>
</dbReference>
<dbReference type="GO" id="GO:0006405">
    <property type="term" value="P:RNA export from nucleus"/>
    <property type="evidence" value="ECO:0007669"/>
    <property type="project" value="TreeGrafter"/>
</dbReference>
<dbReference type="GO" id="GO:0044611">
    <property type="term" value="C:nuclear pore inner ring"/>
    <property type="evidence" value="ECO:0007669"/>
    <property type="project" value="TreeGrafter"/>
</dbReference>
<keyword evidence="3" id="KW-0539">Nucleus</keyword>
<dbReference type="HOGENOM" id="CLU_1637353_0_0_1"/>
<dbReference type="EMBL" id="CAQQ02103597">
    <property type="status" value="NOT_ANNOTATED_CDS"/>
    <property type="molecule type" value="Genomic_DNA"/>
</dbReference>
<organism evidence="5 6">
    <name type="scientific">Megaselia scalaris</name>
    <name type="common">Humpbacked fly</name>
    <name type="synonym">Phora scalaris</name>
    <dbReference type="NCBI Taxonomy" id="36166"/>
    <lineage>
        <taxon>Eukaryota</taxon>
        <taxon>Metazoa</taxon>
        <taxon>Ecdysozoa</taxon>
        <taxon>Arthropoda</taxon>
        <taxon>Hexapoda</taxon>
        <taxon>Insecta</taxon>
        <taxon>Pterygota</taxon>
        <taxon>Neoptera</taxon>
        <taxon>Endopterygota</taxon>
        <taxon>Diptera</taxon>
        <taxon>Brachycera</taxon>
        <taxon>Muscomorpha</taxon>
        <taxon>Platypezoidea</taxon>
        <taxon>Phoridae</taxon>
        <taxon>Megaseliini</taxon>
        <taxon>Megaselia</taxon>
    </lineage>
</organism>
<comment type="subcellular location">
    <subcellularLocation>
        <location evidence="1">Nucleus</location>
    </subcellularLocation>
</comment>
<reference evidence="6" key="1">
    <citation type="submission" date="2013-02" db="EMBL/GenBank/DDBJ databases">
        <authorList>
            <person name="Hughes D."/>
        </authorList>
    </citation>
    <scope>NUCLEOTIDE SEQUENCE</scope>
    <source>
        <strain>Durham</strain>
        <strain evidence="6">NC isolate 2 -- Noor lab</strain>
    </source>
</reference>
<dbReference type="PANTHER" id="PTHR10350:SF6">
    <property type="entry name" value="NUCLEAR PORE COMPLEX PROTEIN NUP155"/>
    <property type="match status" value="1"/>
</dbReference>
<dbReference type="EMBL" id="CAQQ02103596">
    <property type="status" value="NOT_ANNOTATED_CDS"/>
    <property type="molecule type" value="Genomic_DNA"/>
</dbReference>
<dbReference type="Proteomes" id="UP000015102">
    <property type="component" value="Unassembled WGS sequence"/>
</dbReference>
<reference evidence="5" key="2">
    <citation type="submission" date="2015-06" db="UniProtKB">
        <authorList>
            <consortium name="EnsemblMetazoa"/>
        </authorList>
    </citation>
    <scope>IDENTIFICATION</scope>
</reference>
<dbReference type="PANTHER" id="PTHR10350">
    <property type="entry name" value="NUCLEAR PORE COMPLEX PROTEIN NUP155"/>
    <property type="match status" value="1"/>
</dbReference>
<dbReference type="Gene3D" id="1.25.40.450">
    <property type="entry name" value="Nucleoporin, helical domain, N-terminal subdomain"/>
    <property type="match status" value="1"/>
</dbReference>
<dbReference type="InterPro" id="IPR004870">
    <property type="entry name" value="Nucleoporin_Nup155"/>
</dbReference>
<evidence type="ECO:0000256" key="1">
    <source>
        <dbReference type="ARBA" id="ARBA00004123"/>
    </source>
</evidence>
<dbReference type="GO" id="GO:0006606">
    <property type="term" value="P:protein import into nucleus"/>
    <property type="evidence" value="ECO:0007669"/>
    <property type="project" value="TreeGrafter"/>
</dbReference>
<dbReference type="Gene3D" id="1.20.58.1780">
    <property type="match status" value="1"/>
</dbReference>
<keyword evidence="2" id="KW-0813">Transport</keyword>
<sequence>MDRYDGNNLEYGVYIPITLKVLQISCKEQVCEVISLWKILNDHNFELIVASLSNNLKTILSTSTFRDLIITRTDICSNLIISVMNSYLNDNASVSNISLKLRESCPNLYRREDAISFKATEILIGSKKCVNLEEKDQQFRTALQLCKDSAPNLQLSNICQQS</sequence>
<dbReference type="AlphaFoldDB" id="T1GGT4"/>
<dbReference type="STRING" id="36166.T1GGT4"/>
<name>T1GGT4_MEGSC</name>
<evidence type="ECO:0000256" key="2">
    <source>
        <dbReference type="ARBA" id="ARBA00022448"/>
    </source>
</evidence>
<dbReference type="InterPro" id="IPR007187">
    <property type="entry name" value="Nucleoporin_Nup133/Nup155_C"/>
</dbReference>
<protein>
    <recommendedName>
        <fullName evidence="4">Nucleoporin Nup133/Nup155-like C-terminal domain-containing protein</fullName>
    </recommendedName>
</protein>